<dbReference type="Proteomes" id="UP000507470">
    <property type="component" value="Unassembled WGS sequence"/>
</dbReference>
<sequence>MEFEEIQSQDGLDVRSVLKLENENLHKTSLPRSCHVNFKHTNRSCEGRYPGRTRSRKLPSCTTDWDIIDLDSVGVYYKDKPDTISTLLDMVYSQTEMFRGLTSEQSEFVKTLENCFTFSFDISDLLVYSSQKLDMLLVDSIKEDVTESGRILTNLGEHFIRNLILMIKYYDFENGESMRKYGRKSGSEAVFIDLFTIFVRMTGVLASPGAMFKSAMNILQKSVTAEPDVVILAGNILENSRTVCAVSVAKTQFVDKSMSYCHHGHTRLKKTRQKEPEPSSSISSLSSSSGDSEQSDYDEKNVHGKPHIFKRIPPKLLAQHGGQLLVLSQLYTGQHFTKDKTQKLIPGIIVMETQVTFTLLEYSVNHMKDLFLNNVNGKERSYIYYTESMDYLKQEDRNLLLKSIVRLSNVKQ</sequence>
<feature type="region of interest" description="Disordered" evidence="1">
    <location>
        <begin position="264"/>
        <end position="304"/>
    </location>
</feature>
<organism evidence="2 3">
    <name type="scientific">Mytilus coruscus</name>
    <name type="common">Sea mussel</name>
    <dbReference type="NCBI Taxonomy" id="42192"/>
    <lineage>
        <taxon>Eukaryota</taxon>
        <taxon>Metazoa</taxon>
        <taxon>Spiralia</taxon>
        <taxon>Lophotrochozoa</taxon>
        <taxon>Mollusca</taxon>
        <taxon>Bivalvia</taxon>
        <taxon>Autobranchia</taxon>
        <taxon>Pteriomorphia</taxon>
        <taxon>Mytilida</taxon>
        <taxon>Mytiloidea</taxon>
        <taxon>Mytilidae</taxon>
        <taxon>Mytilinae</taxon>
        <taxon>Mytilus</taxon>
    </lineage>
</organism>
<name>A0A6J8CU97_MYTCO</name>
<gene>
    <name evidence="2" type="ORF">MCOR_32840</name>
</gene>
<proteinExistence type="predicted"/>
<dbReference type="AlphaFoldDB" id="A0A6J8CU97"/>
<dbReference type="OrthoDB" id="6104097at2759"/>
<accession>A0A6J8CU97</accession>
<feature type="compositionally biased region" description="Low complexity" evidence="1">
    <location>
        <begin position="279"/>
        <end position="292"/>
    </location>
</feature>
<evidence type="ECO:0000313" key="3">
    <source>
        <dbReference type="Proteomes" id="UP000507470"/>
    </source>
</evidence>
<reference evidence="2 3" key="1">
    <citation type="submission" date="2020-06" db="EMBL/GenBank/DDBJ databases">
        <authorList>
            <person name="Li R."/>
            <person name="Bekaert M."/>
        </authorList>
    </citation>
    <scope>NUCLEOTIDE SEQUENCE [LARGE SCALE GENOMIC DNA]</scope>
    <source>
        <strain evidence="3">wild</strain>
    </source>
</reference>
<keyword evidence="3" id="KW-1185">Reference proteome</keyword>
<evidence type="ECO:0000256" key="1">
    <source>
        <dbReference type="SAM" id="MobiDB-lite"/>
    </source>
</evidence>
<evidence type="ECO:0000313" key="2">
    <source>
        <dbReference type="EMBL" id="CAC5398472.1"/>
    </source>
</evidence>
<dbReference type="EMBL" id="CACVKT020005897">
    <property type="protein sequence ID" value="CAC5398472.1"/>
    <property type="molecule type" value="Genomic_DNA"/>
</dbReference>
<protein>
    <submittedName>
        <fullName evidence="2">DNAH</fullName>
    </submittedName>
</protein>